<comment type="caution">
    <text evidence="1">The sequence shown here is derived from an EMBL/GenBank/DDBJ whole genome shotgun (WGS) entry which is preliminary data.</text>
</comment>
<keyword evidence="2" id="KW-1185">Reference proteome</keyword>
<evidence type="ECO:0000313" key="1">
    <source>
        <dbReference type="EMBL" id="CAG8982821.1"/>
    </source>
</evidence>
<proteinExistence type="predicted"/>
<protein>
    <submittedName>
        <fullName evidence="1">Uncharacterized protein</fullName>
    </submittedName>
</protein>
<name>A0A9N9M4A5_9HELO</name>
<dbReference type="Proteomes" id="UP000701801">
    <property type="component" value="Unassembled WGS sequence"/>
</dbReference>
<dbReference type="OrthoDB" id="10637872at2759"/>
<organism evidence="1 2">
    <name type="scientific">Hymenoscyphus albidus</name>
    <dbReference type="NCBI Taxonomy" id="595503"/>
    <lineage>
        <taxon>Eukaryota</taxon>
        <taxon>Fungi</taxon>
        <taxon>Dikarya</taxon>
        <taxon>Ascomycota</taxon>
        <taxon>Pezizomycotina</taxon>
        <taxon>Leotiomycetes</taxon>
        <taxon>Helotiales</taxon>
        <taxon>Helotiaceae</taxon>
        <taxon>Hymenoscyphus</taxon>
    </lineage>
</organism>
<reference evidence="1" key="1">
    <citation type="submission" date="2021-07" db="EMBL/GenBank/DDBJ databases">
        <authorList>
            <person name="Durling M."/>
        </authorList>
    </citation>
    <scope>NUCLEOTIDE SEQUENCE</scope>
</reference>
<sequence>MTLQRTDLHMQPGHSFLHQHTSDSTRISREAESSEHCGVLNKIVSMGGFNREVFEETCQITPLRVFTNLLGLALSIPTQFFLDLKVNQYLYPKKVPHSVKLPICFAAGPQRDSPPAMQVIIFEAQVLNKDPFAGSANEFFAEKSQENGWNRRAAWLLNSYLLPYNIGEILPMQTERVNLMSRGGYVPDRHTGSSYTIP</sequence>
<evidence type="ECO:0000313" key="2">
    <source>
        <dbReference type="Proteomes" id="UP000701801"/>
    </source>
</evidence>
<dbReference type="EMBL" id="CAJVRM010000685">
    <property type="protein sequence ID" value="CAG8982821.1"/>
    <property type="molecule type" value="Genomic_DNA"/>
</dbReference>
<accession>A0A9N9M4A5</accession>
<dbReference type="AlphaFoldDB" id="A0A9N9M4A5"/>
<gene>
    <name evidence="1" type="ORF">HYALB_00006630</name>
</gene>